<dbReference type="Proteomes" id="UP000004578">
    <property type="component" value="Unassembled WGS sequence"/>
</dbReference>
<dbReference type="InterPro" id="IPR017500">
    <property type="entry name" value="Phage_infect_YhgE_N"/>
</dbReference>
<accession>J1H8C3</accession>
<proteinExistence type="predicted"/>
<evidence type="ECO:0000256" key="2">
    <source>
        <dbReference type="ARBA" id="ARBA00022692"/>
    </source>
</evidence>
<evidence type="ECO:0000259" key="6">
    <source>
        <dbReference type="Pfam" id="PF12698"/>
    </source>
</evidence>
<feature type="transmembrane region" description="Helical" evidence="5">
    <location>
        <begin position="642"/>
        <end position="665"/>
    </location>
</feature>
<evidence type="ECO:0000256" key="1">
    <source>
        <dbReference type="ARBA" id="ARBA00004141"/>
    </source>
</evidence>
<dbReference type="OrthoDB" id="9811483at2"/>
<protein>
    <submittedName>
        <fullName evidence="7">ABC-2 family transporter protein</fullName>
    </submittedName>
</protein>
<evidence type="ECO:0000256" key="5">
    <source>
        <dbReference type="SAM" id="Phobius"/>
    </source>
</evidence>
<evidence type="ECO:0000256" key="3">
    <source>
        <dbReference type="ARBA" id="ARBA00022989"/>
    </source>
</evidence>
<keyword evidence="2 5" id="KW-0812">Transmembrane</keyword>
<dbReference type="NCBIfam" id="TIGR03061">
    <property type="entry name" value="pip_yhgE_Nterm"/>
    <property type="match status" value="1"/>
</dbReference>
<dbReference type="Pfam" id="PF12698">
    <property type="entry name" value="ABC2_membrane_3"/>
    <property type="match status" value="2"/>
</dbReference>
<sequence length="735" mass="76198">MRTIWAVYRADLRRARRSVISLVVVLGLTAIPALFTWFNVAASWDPFSNTKNLTIAIANTDQGYKSDLVPLTVNIGDQVVGALRTNEDFDWAIESEEGAVEKTRSGQYYAAVVIPADFSKDMMTFFSSPDARSAPLTYYINEKKNGLVPKIAGQGAEHLSAQVNQVFAQTLAEIALDTASSIASAMEDPSNTRALGALDTRIQTVASRLAAAANSAEAYAALVDASLTLLDSTSALVSNASGAGAAAQSGASGLASGGTGLAGAVQTATASVVGALSASQSSLSALSESIEGVYSQADGASASAVASLRSQAGVFEGQAAQYASIKSALAGLTGSPVPSEQLDRLQSAVDRLNGLAEGLRSAATALEGKNTSVQTNHATVAQLIADAQSAVSTVRGDYDNTLKPQLDSLASSLEAGAGSLENVREALASAASGVNDGTGGARSGLTRLRDAFREAAESLREAEGKLTSMHDSLAEALTSGDIARVRAIIGSDLKALAAALAAPVGIETNRVFPVDNFGSQMAPLYSVLALWVGSVLMVIAMRSDVTDDNAADGLNEDDPLRRYFASHRVPLASGFIGRYLVFGTIALLQATLVFGGDIVFLKVQHTHPWLFMCVGWLTAVVFSFMLYTLVATFGNAGKAIGVLLLVLQISGAGGAFPLVLLPPFFSAVSPFLPATHAITALRAAIAGYSGTEYADAMWVLAAFIPVCAFGGLALRPLLVSKNRALVGELESTKLI</sequence>
<dbReference type="AlphaFoldDB" id="J1H8C3"/>
<dbReference type="PATRIC" id="fig|1125717.3.peg.1372"/>
<dbReference type="NCBIfam" id="TIGR03062">
    <property type="entry name" value="pip_yhgE_Cterm"/>
    <property type="match status" value="1"/>
</dbReference>
<gene>
    <name evidence="7" type="ORF">HMPREF1317_0717</name>
</gene>
<keyword evidence="3 5" id="KW-1133">Transmembrane helix</keyword>
<evidence type="ECO:0000313" key="7">
    <source>
        <dbReference type="EMBL" id="EJF41870.1"/>
    </source>
</evidence>
<evidence type="ECO:0000256" key="4">
    <source>
        <dbReference type="ARBA" id="ARBA00023136"/>
    </source>
</evidence>
<reference evidence="7 8" key="1">
    <citation type="submission" date="2012-05" db="EMBL/GenBank/DDBJ databases">
        <authorList>
            <person name="Harkins D.M."/>
            <person name="Madupu R."/>
            <person name="Durkin A.S."/>
            <person name="Torralba M."/>
            <person name="Methe B."/>
            <person name="Sutton G.G."/>
            <person name="Nelson K.E."/>
        </authorList>
    </citation>
    <scope>NUCLEOTIDE SEQUENCE [LARGE SCALE GENOMIC DNA]</scope>
    <source>
        <strain evidence="7 8">F0490</strain>
    </source>
</reference>
<dbReference type="InterPro" id="IPR013525">
    <property type="entry name" value="ABC2_TM"/>
</dbReference>
<feature type="transmembrane region" description="Helical" evidence="5">
    <location>
        <begin position="696"/>
        <end position="714"/>
    </location>
</feature>
<evidence type="ECO:0000313" key="8">
    <source>
        <dbReference type="Proteomes" id="UP000004578"/>
    </source>
</evidence>
<dbReference type="GO" id="GO:0140359">
    <property type="term" value="F:ABC-type transporter activity"/>
    <property type="evidence" value="ECO:0007669"/>
    <property type="project" value="InterPro"/>
</dbReference>
<comment type="subcellular location">
    <subcellularLocation>
        <location evidence="1">Membrane</location>
        <topology evidence="1">Multi-pass membrane protein</topology>
    </subcellularLocation>
</comment>
<feature type="domain" description="ABC-2 type transporter transmembrane" evidence="6">
    <location>
        <begin position="29"/>
        <end position="177"/>
    </location>
</feature>
<feature type="transmembrane region" description="Helical" evidence="5">
    <location>
        <begin position="522"/>
        <end position="541"/>
    </location>
</feature>
<comment type="caution">
    <text evidence="7">The sequence shown here is derived from an EMBL/GenBank/DDBJ whole genome shotgun (WGS) entry which is preliminary data.</text>
</comment>
<dbReference type="RefSeq" id="WP_005871019.1">
    <property type="nucleotide sequence ID" value="NZ_AKFS01000224.1"/>
</dbReference>
<dbReference type="GO" id="GO:0016020">
    <property type="term" value="C:membrane"/>
    <property type="evidence" value="ECO:0007669"/>
    <property type="project" value="UniProtKB-SubCell"/>
</dbReference>
<dbReference type="InterPro" id="IPR017501">
    <property type="entry name" value="Phage_infect_YhgE_C"/>
</dbReference>
<dbReference type="EMBL" id="AKFS01000224">
    <property type="protein sequence ID" value="EJF41870.1"/>
    <property type="molecule type" value="Genomic_DNA"/>
</dbReference>
<keyword evidence="4 5" id="KW-0472">Membrane</keyword>
<organism evidence="7 8">
    <name type="scientific">Schaalia georgiae F0490</name>
    <dbReference type="NCBI Taxonomy" id="1125717"/>
    <lineage>
        <taxon>Bacteria</taxon>
        <taxon>Bacillati</taxon>
        <taxon>Actinomycetota</taxon>
        <taxon>Actinomycetes</taxon>
        <taxon>Actinomycetales</taxon>
        <taxon>Actinomycetaceae</taxon>
        <taxon>Schaalia</taxon>
    </lineage>
</organism>
<dbReference type="InterPro" id="IPR051328">
    <property type="entry name" value="T7SS_ABC-Transporter"/>
</dbReference>
<dbReference type="PANTHER" id="PTHR43077:SF10">
    <property type="entry name" value="TRANSPORT PERMEASE PROTEIN"/>
    <property type="match status" value="1"/>
</dbReference>
<feature type="domain" description="ABC-2 type transporter transmembrane" evidence="6">
    <location>
        <begin position="497"/>
        <end position="709"/>
    </location>
</feature>
<feature type="transmembrane region" description="Helical" evidence="5">
    <location>
        <begin position="579"/>
        <end position="603"/>
    </location>
</feature>
<feature type="transmembrane region" description="Helical" evidence="5">
    <location>
        <begin position="609"/>
        <end position="630"/>
    </location>
</feature>
<dbReference type="Gene3D" id="3.40.1710.10">
    <property type="entry name" value="abc type-2 transporter like domain"/>
    <property type="match status" value="1"/>
</dbReference>
<feature type="transmembrane region" description="Helical" evidence="5">
    <location>
        <begin position="20"/>
        <end position="40"/>
    </location>
</feature>
<keyword evidence="8" id="KW-1185">Reference proteome</keyword>
<dbReference type="PANTHER" id="PTHR43077">
    <property type="entry name" value="TRANSPORT PERMEASE YVFS-RELATED"/>
    <property type="match status" value="1"/>
</dbReference>
<name>J1H8C3_9ACTO</name>